<evidence type="ECO:0000256" key="1">
    <source>
        <dbReference type="SAM" id="SignalP"/>
    </source>
</evidence>
<organism evidence="2 3">
    <name type="scientific">Lysinibacillus mangiferihumi</name>
    <dbReference type="NCBI Taxonomy" id="1130819"/>
    <lineage>
        <taxon>Bacteria</taxon>
        <taxon>Bacillati</taxon>
        <taxon>Bacillota</taxon>
        <taxon>Bacilli</taxon>
        <taxon>Bacillales</taxon>
        <taxon>Bacillaceae</taxon>
        <taxon>Lysinibacillus</taxon>
    </lineage>
</organism>
<protein>
    <submittedName>
        <fullName evidence="2">Uncharacterized protein</fullName>
    </submittedName>
</protein>
<evidence type="ECO:0000313" key="2">
    <source>
        <dbReference type="EMBL" id="TKI53566.1"/>
    </source>
</evidence>
<dbReference type="EMBL" id="SZPU01000107">
    <property type="protein sequence ID" value="TKI53566.1"/>
    <property type="molecule type" value="Genomic_DNA"/>
</dbReference>
<accession>A0A4U2XZU8</accession>
<dbReference type="Proteomes" id="UP000308744">
    <property type="component" value="Unassembled WGS sequence"/>
</dbReference>
<dbReference type="AlphaFoldDB" id="A0A4U2XZU8"/>
<feature type="signal peptide" evidence="1">
    <location>
        <begin position="1"/>
        <end position="24"/>
    </location>
</feature>
<gene>
    <name evidence="2" type="ORF">FC756_23360</name>
</gene>
<keyword evidence="3" id="KW-1185">Reference proteome</keyword>
<comment type="caution">
    <text evidence="2">The sequence shown here is derived from an EMBL/GenBank/DDBJ whole genome shotgun (WGS) entry which is preliminary data.</text>
</comment>
<evidence type="ECO:0000313" key="3">
    <source>
        <dbReference type="Proteomes" id="UP000308744"/>
    </source>
</evidence>
<reference evidence="2 3" key="1">
    <citation type="submission" date="2019-04" db="EMBL/GenBank/DDBJ databases">
        <title>Lysinibacillus genome sequencing.</title>
        <authorList>
            <person name="Dunlap C."/>
        </authorList>
    </citation>
    <scope>NUCLEOTIDE SEQUENCE [LARGE SCALE GENOMIC DNA]</scope>
    <source>
        <strain evidence="2 3">CCTCC AB 2010389</strain>
    </source>
</reference>
<dbReference type="RefSeq" id="WP_107896204.1">
    <property type="nucleotide sequence ID" value="NZ_PYWM01000018.1"/>
</dbReference>
<keyword evidence="1" id="KW-0732">Signal</keyword>
<name>A0A4U2XZU8_9BACI</name>
<feature type="chain" id="PRO_5020712621" evidence="1">
    <location>
        <begin position="25"/>
        <end position="69"/>
    </location>
</feature>
<sequence>MKKTLLATSILSLLSLNAVSIGSAEEPVDLTNSVQARGTEKLWSAGKVISSKTVTGKWTYTSWSDKVKQ</sequence>
<proteinExistence type="predicted"/>